<accession>A0ABP9RUI3</accession>
<dbReference type="Pfam" id="PF00353">
    <property type="entry name" value="HemolysinCabind"/>
    <property type="match status" value="1"/>
</dbReference>
<organism evidence="4 5">
    <name type="scientific">Ferrimonas gelatinilytica</name>
    <dbReference type="NCBI Taxonomy" id="1255257"/>
    <lineage>
        <taxon>Bacteria</taxon>
        <taxon>Pseudomonadati</taxon>
        <taxon>Pseudomonadota</taxon>
        <taxon>Gammaproteobacteria</taxon>
        <taxon>Alteromonadales</taxon>
        <taxon>Ferrimonadaceae</taxon>
        <taxon>Ferrimonas</taxon>
    </lineage>
</organism>
<dbReference type="InterPro" id="IPR018511">
    <property type="entry name" value="Hemolysin-typ_Ca-bd_CS"/>
</dbReference>
<dbReference type="NCBIfam" id="TIGR01965">
    <property type="entry name" value="VCBS_repeat"/>
    <property type="match status" value="1"/>
</dbReference>
<dbReference type="NCBIfam" id="TIGR03661">
    <property type="entry name" value="T1SS_VCA0849"/>
    <property type="match status" value="1"/>
</dbReference>
<reference evidence="5" key="1">
    <citation type="journal article" date="2019" name="Int. J. Syst. Evol. Microbiol.">
        <title>The Global Catalogue of Microorganisms (GCM) 10K type strain sequencing project: providing services to taxonomists for standard genome sequencing and annotation.</title>
        <authorList>
            <consortium name="The Broad Institute Genomics Platform"/>
            <consortium name="The Broad Institute Genome Sequencing Center for Infectious Disease"/>
            <person name="Wu L."/>
            <person name="Ma J."/>
        </authorList>
    </citation>
    <scope>NUCLEOTIDE SEQUENCE [LARGE SCALE GENOMIC DNA]</scope>
    <source>
        <strain evidence="5">JCM 18720</strain>
    </source>
</reference>
<dbReference type="Pfam" id="PF17803">
    <property type="entry name" value="Cadherin_4"/>
    <property type="match status" value="1"/>
</dbReference>
<gene>
    <name evidence="4" type="ORF">GCM10025772_02940</name>
</gene>
<dbReference type="InterPro" id="IPR010221">
    <property type="entry name" value="VCBS_dom"/>
</dbReference>
<comment type="caution">
    <text evidence="4">The sequence shown here is derived from an EMBL/GenBank/DDBJ whole genome shotgun (WGS) entry which is preliminary data.</text>
</comment>
<evidence type="ECO:0000313" key="5">
    <source>
        <dbReference type="Proteomes" id="UP001501600"/>
    </source>
</evidence>
<feature type="compositionally biased region" description="Polar residues" evidence="2">
    <location>
        <begin position="1"/>
        <end position="19"/>
    </location>
</feature>
<sequence>MAITITGSNDAPTISSGSGEVTEDIDVTAQGQLTIGGDLNLVPGSDDETTTLTFTPDGDNYLGTLTLNPDGSWQFSVDNNLAAIQALEPGESIVQTYTVTVDDGQGGVSTDTITITILGTGEIRDGESTTIILDDADTAGNSVDTHSARMLFTAGALALSGFAFGDTTSIQVNGLDGEISWSLDGDGNLIGTIDGNAVLLLSLSDTSIEAGQSGSVIVTVTLLDNLQHNIDVDALSIEGILIEGQDAHANIASGTLDLIVQDDGVELVVGDHNGTNEIGYQGVGALDIDGVDQAFSADLSGNIDGWNGSDVTFADSGLSTNGYTIFYYVDPANPDVLIAYMDTNETPSAYSGADGQQHVFTLTLDAQTGSYSIEVSQTIDKLETISVAGLIGGAGGNNEEVYVGYDANTGAFDVDNNLDALAANFSLAFTLSARSADGSKGSVNGNTNGFGVDNAFIDSGEFLILDYATDVVSASITFSGADTITYYAYDAAGNLLGTGTMVSGDTISNLGSISYIELTPTGDAKGLNFQFDGTSARTLISTTEDVTLDLVADVIDSDGDSTRDDFTVNLDAPDQQLIGAEQDDTLAGQGGDDLLRGGLGADILTGGNGADTFQWLSGDADGSTDRITDFNPDDGDQLDLSDLLQGANVANLDQYLSLSLEDGNTVIQIDTNGGADGGDSLTIVLEDAQYDSVDALMNEGALIIAPPTPASAVGNGSSEPLDHHIQDQLIP</sequence>
<dbReference type="Proteomes" id="UP001501600">
    <property type="component" value="Unassembled WGS sequence"/>
</dbReference>
<protein>
    <recommendedName>
        <fullName evidence="3">RapA2 cadherin-like domain-containing protein</fullName>
    </recommendedName>
</protein>
<dbReference type="PRINTS" id="PR00313">
    <property type="entry name" value="CABNDNGRPT"/>
</dbReference>
<dbReference type="PROSITE" id="PS00330">
    <property type="entry name" value="HEMOLYSIN_CALCIUM"/>
    <property type="match status" value="2"/>
</dbReference>
<dbReference type="InterPro" id="IPR013783">
    <property type="entry name" value="Ig-like_fold"/>
</dbReference>
<dbReference type="InterPro" id="IPR001343">
    <property type="entry name" value="Hemolysn_Ca-bd"/>
</dbReference>
<evidence type="ECO:0000256" key="2">
    <source>
        <dbReference type="SAM" id="MobiDB-lite"/>
    </source>
</evidence>
<proteinExistence type="predicted"/>
<evidence type="ECO:0000313" key="4">
    <source>
        <dbReference type="EMBL" id="GAA5186775.1"/>
    </source>
</evidence>
<evidence type="ECO:0000256" key="1">
    <source>
        <dbReference type="ARBA" id="ARBA00022837"/>
    </source>
</evidence>
<dbReference type="Gene3D" id="2.60.40.10">
    <property type="entry name" value="Immunoglobulins"/>
    <property type="match status" value="1"/>
</dbReference>
<name>A0ABP9RUI3_9GAMM</name>
<dbReference type="Gene3D" id="2.150.10.10">
    <property type="entry name" value="Serralysin-like metalloprotease, C-terminal"/>
    <property type="match status" value="1"/>
</dbReference>
<evidence type="ECO:0000259" key="3">
    <source>
        <dbReference type="Pfam" id="PF17803"/>
    </source>
</evidence>
<dbReference type="InterPro" id="IPR019960">
    <property type="entry name" value="T1SS_VCA0849"/>
</dbReference>
<feature type="region of interest" description="Disordered" evidence="2">
    <location>
        <begin position="711"/>
        <end position="731"/>
    </location>
</feature>
<keyword evidence="5" id="KW-1185">Reference proteome</keyword>
<keyword evidence="1" id="KW-0106">Calcium</keyword>
<feature type="region of interest" description="Disordered" evidence="2">
    <location>
        <begin position="1"/>
        <end position="20"/>
    </location>
</feature>
<feature type="domain" description="RapA2 cadherin-like" evidence="3">
    <location>
        <begin position="2"/>
        <end position="75"/>
    </location>
</feature>
<dbReference type="EMBL" id="BAABLF010000004">
    <property type="protein sequence ID" value="GAA5186775.1"/>
    <property type="molecule type" value="Genomic_DNA"/>
</dbReference>
<dbReference type="InterPro" id="IPR011049">
    <property type="entry name" value="Serralysin-like_metalloprot_C"/>
</dbReference>
<dbReference type="InterPro" id="IPR040853">
    <property type="entry name" value="RapA2_cadherin-like"/>
</dbReference>
<feature type="compositionally biased region" description="Basic and acidic residues" evidence="2">
    <location>
        <begin position="720"/>
        <end position="731"/>
    </location>
</feature>
<dbReference type="RefSeq" id="WP_345315261.1">
    <property type="nucleotide sequence ID" value="NZ_BAABLF010000004.1"/>
</dbReference>